<proteinExistence type="predicted"/>
<protein>
    <recommendedName>
        <fullName evidence="4">SH3b domain-containing protein</fullName>
    </recommendedName>
</protein>
<comment type="caution">
    <text evidence="2">The sequence shown here is derived from an EMBL/GenBank/DDBJ whole genome shotgun (WGS) entry which is preliminary data.</text>
</comment>
<organism evidence="2 3">
    <name type="scientific">Candidatus Raymondbacteria bacterium RIFOXYD12_FULL_49_13</name>
    <dbReference type="NCBI Taxonomy" id="1817890"/>
    <lineage>
        <taxon>Bacteria</taxon>
        <taxon>Raymondiibacteriota</taxon>
    </lineage>
</organism>
<evidence type="ECO:0000313" key="2">
    <source>
        <dbReference type="EMBL" id="OGK03260.1"/>
    </source>
</evidence>
<name>A0A1F7F9C0_UNCRA</name>
<keyword evidence="1" id="KW-0732">Signal</keyword>
<evidence type="ECO:0000256" key="1">
    <source>
        <dbReference type="SAM" id="SignalP"/>
    </source>
</evidence>
<feature type="chain" id="PRO_5009528502" description="SH3b domain-containing protein" evidence="1">
    <location>
        <begin position="18"/>
        <end position="164"/>
    </location>
</feature>
<sequence length="164" mass="19298">MRIVAGFLILVCVTVQAQWTMVVAADSVPVYLNEIRKMYEKPLFSLSGGQAVTATMERDGKTLIETVDGKKGWVSREFLKPENEQRLYMKEVSVLGYLDNVDPVYILDFENDNFKPIRMAKDFLLDPLYKRDVVREEFEWENEIYYYKDVKFTPEKVEKEFDLK</sequence>
<evidence type="ECO:0008006" key="4">
    <source>
        <dbReference type="Google" id="ProtNLM"/>
    </source>
</evidence>
<evidence type="ECO:0000313" key="3">
    <source>
        <dbReference type="Proteomes" id="UP000179243"/>
    </source>
</evidence>
<reference evidence="2 3" key="1">
    <citation type="journal article" date="2016" name="Nat. Commun.">
        <title>Thousands of microbial genomes shed light on interconnected biogeochemical processes in an aquifer system.</title>
        <authorList>
            <person name="Anantharaman K."/>
            <person name="Brown C.T."/>
            <person name="Hug L.A."/>
            <person name="Sharon I."/>
            <person name="Castelle C.J."/>
            <person name="Probst A.J."/>
            <person name="Thomas B.C."/>
            <person name="Singh A."/>
            <person name="Wilkins M.J."/>
            <person name="Karaoz U."/>
            <person name="Brodie E.L."/>
            <person name="Williams K.H."/>
            <person name="Hubbard S.S."/>
            <person name="Banfield J.F."/>
        </authorList>
    </citation>
    <scope>NUCLEOTIDE SEQUENCE [LARGE SCALE GENOMIC DNA]</scope>
</reference>
<dbReference type="EMBL" id="MFYX01000092">
    <property type="protein sequence ID" value="OGK03260.1"/>
    <property type="molecule type" value="Genomic_DNA"/>
</dbReference>
<dbReference type="Proteomes" id="UP000179243">
    <property type="component" value="Unassembled WGS sequence"/>
</dbReference>
<accession>A0A1F7F9C0</accession>
<dbReference type="AlphaFoldDB" id="A0A1F7F9C0"/>
<feature type="signal peptide" evidence="1">
    <location>
        <begin position="1"/>
        <end position="17"/>
    </location>
</feature>
<gene>
    <name evidence="2" type="ORF">A2519_13110</name>
</gene>